<organism evidence="2 3">
    <name type="scientific">Cyclotella atomus</name>
    <dbReference type="NCBI Taxonomy" id="382360"/>
    <lineage>
        <taxon>Eukaryota</taxon>
        <taxon>Sar</taxon>
        <taxon>Stramenopiles</taxon>
        <taxon>Ochrophyta</taxon>
        <taxon>Bacillariophyta</taxon>
        <taxon>Coscinodiscophyceae</taxon>
        <taxon>Thalassiosirophycidae</taxon>
        <taxon>Stephanodiscales</taxon>
        <taxon>Stephanodiscaceae</taxon>
        <taxon>Cyclotella</taxon>
    </lineage>
</organism>
<sequence>MKKAQDIHDMIIRQCCANHSGYEITTEGDAFILAFHHPVDALAGNTALAFALEAQLKLYKADWPEGILNHADGKDEPSLKFRGFRVRFGVHHGPTTSKVHEMTRRTVYSGEAVKIAKAVEGICHGGQILCTMETWMAVSGMAERYLGRPQILDCGEHLLHNNTIYIMQLVPQELAFDFFEARGRKEVPSADGSGTMRMEVKNSSLVKGRLFPPNLPKKQLTTGFLNAPYLNGKATICFVYTNGVEDNVKEAMAKHVRKQLRTVTPPGYECQEDNGCWMLAFDRMANAVFFGLQLVHSVDEKLYRDDIFRIGIVTGPFTSMGPHKTTGMAYYFGPIQELHQIANLVRFVLENGATADPPDFGETVKVRLDGLKKLKGISVDTAIFSCELKRTEYAF</sequence>
<reference evidence="2 3" key="1">
    <citation type="submission" date="2024-10" db="EMBL/GenBank/DDBJ databases">
        <title>Updated reference genomes for cyclostephanoid diatoms.</title>
        <authorList>
            <person name="Roberts W.R."/>
            <person name="Alverson A.J."/>
        </authorList>
    </citation>
    <scope>NUCLEOTIDE SEQUENCE [LARGE SCALE GENOMIC DNA]</scope>
    <source>
        <strain evidence="2 3">AJA010-31</strain>
    </source>
</reference>
<dbReference type="PANTHER" id="PTHR43081">
    <property type="entry name" value="ADENYLATE CYCLASE, TERMINAL-DIFFERENTIATION SPECIFIC-RELATED"/>
    <property type="match status" value="1"/>
</dbReference>
<dbReference type="PANTHER" id="PTHR43081:SF1">
    <property type="entry name" value="ADENYLATE CYCLASE, TERMINAL-DIFFERENTIATION SPECIFIC"/>
    <property type="match status" value="1"/>
</dbReference>
<dbReference type="InterPro" id="IPR001054">
    <property type="entry name" value="A/G_cyclase"/>
</dbReference>
<evidence type="ECO:0000313" key="3">
    <source>
        <dbReference type="Proteomes" id="UP001530400"/>
    </source>
</evidence>
<keyword evidence="3" id="KW-1185">Reference proteome</keyword>
<dbReference type="InterPro" id="IPR029787">
    <property type="entry name" value="Nucleotide_cyclase"/>
</dbReference>
<accession>A0ABD3PMT3</accession>
<dbReference type="SUPFAM" id="SSF55073">
    <property type="entry name" value="Nucleotide cyclase"/>
    <property type="match status" value="1"/>
</dbReference>
<evidence type="ECO:0000259" key="1">
    <source>
        <dbReference type="PROSITE" id="PS50125"/>
    </source>
</evidence>
<dbReference type="InterPro" id="IPR050697">
    <property type="entry name" value="Adenylyl/Guanylyl_Cyclase_3/4"/>
</dbReference>
<dbReference type="Proteomes" id="UP001530400">
    <property type="component" value="Unassembled WGS sequence"/>
</dbReference>
<dbReference type="EMBL" id="JALLPJ020000522">
    <property type="protein sequence ID" value="KAL3789490.1"/>
    <property type="molecule type" value="Genomic_DNA"/>
</dbReference>
<dbReference type="Gene3D" id="3.30.70.1230">
    <property type="entry name" value="Nucleotide cyclase"/>
    <property type="match status" value="1"/>
</dbReference>
<dbReference type="AlphaFoldDB" id="A0ABD3PMT3"/>
<evidence type="ECO:0000313" key="2">
    <source>
        <dbReference type="EMBL" id="KAL3789490.1"/>
    </source>
</evidence>
<dbReference type="Pfam" id="PF00211">
    <property type="entry name" value="Guanylate_cyc"/>
    <property type="match status" value="1"/>
</dbReference>
<comment type="caution">
    <text evidence="2">The sequence shown here is derived from an EMBL/GenBank/DDBJ whole genome shotgun (WGS) entry which is preliminary data.</text>
</comment>
<gene>
    <name evidence="2" type="ORF">ACHAWO_002819</name>
</gene>
<feature type="domain" description="Guanylate cyclase" evidence="1">
    <location>
        <begin position="1"/>
        <end position="120"/>
    </location>
</feature>
<name>A0ABD3PMT3_9STRA</name>
<protein>
    <recommendedName>
        <fullName evidence="1">Guanylate cyclase domain-containing protein</fullName>
    </recommendedName>
</protein>
<proteinExistence type="predicted"/>
<dbReference type="PROSITE" id="PS50125">
    <property type="entry name" value="GUANYLATE_CYCLASE_2"/>
    <property type="match status" value="1"/>
</dbReference>